<organism evidence="2">
    <name type="scientific">uncultured Caudovirales phage</name>
    <dbReference type="NCBI Taxonomy" id="2100421"/>
    <lineage>
        <taxon>Viruses</taxon>
        <taxon>Duplodnaviria</taxon>
        <taxon>Heunggongvirae</taxon>
        <taxon>Uroviricota</taxon>
        <taxon>Caudoviricetes</taxon>
        <taxon>Peduoviridae</taxon>
        <taxon>Maltschvirus</taxon>
        <taxon>Maltschvirus maltsch</taxon>
    </lineage>
</organism>
<gene>
    <name evidence="2" type="ORF">UFOVP1323_12</name>
</gene>
<name>A0A6J5RIM7_9CAUD</name>
<reference evidence="2" key="1">
    <citation type="submission" date="2020-05" db="EMBL/GenBank/DDBJ databases">
        <authorList>
            <person name="Chiriac C."/>
            <person name="Salcher M."/>
            <person name="Ghai R."/>
            <person name="Kavagutti S V."/>
        </authorList>
    </citation>
    <scope>NUCLEOTIDE SEQUENCE</scope>
</reference>
<accession>A0A6J5RIM7</accession>
<feature type="compositionally biased region" description="Low complexity" evidence="1">
    <location>
        <begin position="655"/>
        <end position="686"/>
    </location>
</feature>
<proteinExistence type="predicted"/>
<protein>
    <recommendedName>
        <fullName evidence="3">Phage P22-like portal protein</fullName>
    </recommendedName>
</protein>
<sequence>MADDPISANVDKMVSELGNIPTEEAKKKAAPPIYKMMKDSKIPVSSKEAGLWKSRRDMGMQAISNTAKAWKEAESYYSLGQDTHRQEGGGEVKGNSRYARNVNRRYNSTENIVYSNVNAMVPAILAKNPQAEVTAFLKQLDSQASVYEHLINRLAAMKHAPGFNLKPKLRKSIVRCEISNEAWIMTGYTKKDESADGAREALVALGNALPKAKTQKEIEEIEGKLQALEETVDVLNPAGPFVRTFNGDKVLVDPTSCEDDFSDANWMMVQVMLPTRYLLAKYANEKDSTGQYTAIYNEQYIINPGDSSGDPQDELTNFKLIKEAESFKDAGFSDDAAYQKARMTKCWYCFDKVKRRFLLVTDEKWEWPLWVYDDPYQLPSFFPLKRLQYHTDPNRNRTKGEVSFYLDQQDELNDINSELNRMRTQILNKVLYDGRYIDKDQFDSYMKGGDQLGFAVGKNMPEGMKIQDVIMAPPLPNLQYKELFDKTPIYAVVDRISSSNDILRGAQFKTNTTNDAIGTYNSIQNQRIDEKIDAIEDFAGDIFYDIMFLCAQFMTQEEVKYILGEEAQMWQQMEAPVLRQQFNCTVLGGSTQKATSASKKDQALKIGQILGQYANASPYVVIIMLKAMEQAFDDIVVTGEDWAMIRQSIEAKMMQGAPAAPQAGDGPSQPAPEGEAPPEEQAAQPDPNAPRPPASPQEHVQLQMAIKKLPPQAQQAIAAAVKKGVPEEQAFTEVAKAMSAQPQPMQ</sequence>
<evidence type="ECO:0008006" key="3">
    <source>
        <dbReference type="Google" id="ProtNLM"/>
    </source>
</evidence>
<evidence type="ECO:0000313" key="2">
    <source>
        <dbReference type="EMBL" id="CAB4197223.1"/>
    </source>
</evidence>
<evidence type="ECO:0000256" key="1">
    <source>
        <dbReference type="SAM" id="MobiDB-lite"/>
    </source>
</evidence>
<feature type="region of interest" description="Disordered" evidence="1">
    <location>
        <begin position="653"/>
        <end position="708"/>
    </location>
</feature>
<dbReference type="EMBL" id="LR797264">
    <property type="protein sequence ID" value="CAB4197223.1"/>
    <property type="molecule type" value="Genomic_DNA"/>
</dbReference>